<dbReference type="InterPro" id="IPR040151">
    <property type="entry name" value="Gfd2/YDR514C-like"/>
</dbReference>
<dbReference type="STRING" id="77044.A0A1W2THX1"/>
<dbReference type="AlphaFoldDB" id="A0A1W2THX1"/>
<evidence type="ECO:0000313" key="4">
    <source>
        <dbReference type="Proteomes" id="UP000054516"/>
    </source>
</evidence>
<evidence type="ECO:0000259" key="2">
    <source>
        <dbReference type="Pfam" id="PF21762"/>
    </source>
</evidence>
<dbReference type="OMA" id="CVDVESY"/>
<gene>
    <name evidence="3" type="ORF">SAMD00023353_2800850</name>
</gene>
<dbReference type="InterPro" id="IPR036397">
    <property type="entry name" value="RNaseH_sf"/>
</dbReference>
<sequence>MASNIDECWDAENSNGEVNTLKISGAVVSTQPPSPLQVKAQETRAVITVTASRPTFPLISDAFQPLGLAFGETSEIVSTFAPFRLVQEYPHTYVGKSNRKHMVEFFDRTLLNGRVWDFFCQCHPTGTKDPLLLVPTIQFEQYLNIATHQLSGVFTIPRGTAGGKFTLSFGEWDAPRPRFLGRTNSTCSIDVLKEHARTLPADNLGHLTPACYQMYHDKMEKIYRSLEPTRSKEKSAAAMSRRIQKRKDSGRMIKRLQRYLGLRQSTSHASFQSSTVTNWDTSKPAPFKARESVRLVCVDVEAYEKDNRAVTEVGLAILDTDDIVDTYPGERGENWYSLVQAYHFRIKERSYMVNSQYVQGCPEAFNFGKSEMVSLETINKIVGKVIHDEESRDQRPIIIVGHDIGQDLNYLKKIGYNPWGVKQIVDEIDTKAMFQRVERSMNGRGLAMMCAELGIFGRNYHNAGNDAVYTLQAAIALAIKRTIEGSDRKEDSSTPGTDEWTDGDMDDGGCPKRSAQPAEIRYEAQNIRW</sequence>
<dbReference type="InterPro" id="IPR048519">
    <property type="entry name" value="Gfd2/YDR514C-like_C"/>
</dbReference>
<reference evidence="3" key="1">
    <citation type="submission" date="2016-03" db="EMBL/GenBank/DDBJ databases">
        <title>Draft genome sequence of Rosellinia necatrix.</title>
        <authorList>
            <person name="Kanematsu S."/>
        </authorList>
    </citation>
    <scope>NUCLEOTIDE SEQUENCE [LARGE SCALE GENOMIC DNA]</scope>
    <source>
        <strain evidence="3">W97</strain>
    </source>
</reference>
<protein>
    <submittedName>
        <fullName evidence="3">Putative qde-2-interacting protein</fullName>
    </submittedName>
</protein>
<dbReference type="EMBL" id="DF977473">
    <property type="protein sequence ID" value="GAP87747.1"/>
    <property type="molecule type" value="Genomic_DNA"/>
</dbReference>
<keyword evidence="4" id="KW-1185">Reference proteome</keyword>
<evidence type="ECO:0000313" key="3">
    <source>
        <dbReference type="EMBL" id="GAP87747.1"/>
    </source>
</evidence>
<evidence type="ECO:0000256" key="1">
    <source>
        <dbReference type="SAM" id="MobiDB-lite"/>
    </source>
</evidence>
<dbReference type="Pfam" id="PF21762">
    <property type="entry name" value="DEDDh_C"/>
    <property type="match status" value="1"/>
</dbReference>
<dbReference type="OrthoDB" id="5953249at2759"/>
<name>A0A1W2THX1_ROSNE</name>
<dbReference type="Proteomes" id="UP000054516">
    <property type="component" value="Unassembled WGS sequence"/>
</dbReference>
<dbReference type="InterPro" id="IPR012337">
    <property type="entry name" value="RNaseH-like_sf"/>
</dbReference>
<dbReference type="PANTHER" id="PTHR28083">
    <property type="entry name" value="GOOD FOR FULL DBP5 ACTIVITY PROTEIN 2"/>
    <property type="match status" value="1"/>
</dbReference>
<feature type="domain" description="Gfd2/YDR514C-like C-terminal" evidence="2">
    <location>
        <begin position="295"/>
        <end position="476"/>
    </location>
</feature>
<dbReference type="SUPFAM" id="SSF53098">
    <property type="entry name" value="Ribonuclease H-like"/>
    <property type="match status" value="1"/>
</dbReference>
<dbReference type="GO" id="GO:0003676">
    <property type="term" value="F:nucleic acid binding"/>
    <property type="evidence" value="ECO:0007669"/>
    <property type="project" value="InterPro"/>
</dbReference>
<proteinExistence type="predicted"/>
<dbReference type="Gene3D" id="3.30.420.10">
    <property type="entry name" value="Ribonuclease H-like superfamily/Ribonuclease H"/>
    <property type="match status" value="1"/>
</dbReference>
<organism evidence="3">
    <name type="scientific">Rosellinia necatrix</name>
    <name type="common">White root-rot fungus</name>
    <dbReference type="NCBI Taxonomy" id="77044"/>
    <lineage>
        <taxon>Eukaryota</taxon>
        <taxon>Fungi</taxon>
        <taxon>Dikarya</taxon>
        <taxon>Ascomycota</taxon>
        <taxon>Pezizomycotina</taxon>
        <taxon>Sordariomycetes</taxon>
        <taxon>Xylariomycetidae</taxon>
        <taxon>Xylariales</taxon>
        <taxon>Xylariaceae</taxon>
        <taxon>Rosellinia</taxon>
    </lineage>
</organism>
<dbReference type="PANTHER" id="PTHR28083:SF1">
    <property type="entry name" value="GOOD FOR FULL DBP5 ACTIVITY PROTEIN 2"/>
    <property type="match status" value="1"/>
</dbReference>
<dbReference type="GO" id="GO:0005634">
    <property type="term" value="C:nucleus"/>
    <property type="evidence" value="ECO:0007669"/>
    <property type="project" value="TreeGrafter"/>
</dbReference>
<accession>A0A1W2THX1</accession>
<feature type="region of interest" description="Disordered" evidence="1">
    <location>
        <begin position="485"/>
        <end position="517"/>
    </location>
</feature>